<comment type="similarity">
    <text evidence="2">Belongs to the glycoprotein hormones subunit beta family.</text>
</comment>
<comment type="caution">
    <text evidence="7">The sequence shown here is derived from an EMBL/GenBank/DDBJ whole genome shotgun (WGS) entry which is preliminary data.</text>
</comment>
<reference evidence="7 8" key="1">
    <citation type="journal article" date="2023" name="Sci. Data">
        <title>Genome assembly of the Korean intertidal mud-creeper Batillaria attramentaria.</title>
        <authorList>
            <person name="Patra A.K."/>
            <person name="Ho P.T."/>
            <person name="Jun S."/>
            <person name="Lee S.J."/>
            <person name="Kim Y."/>
            <person name="Won Y.J."/>
        </authorList>
    </citation>
    <scope>NUCLEOTIDE SEQUENCE [LARGE SCALE GENOMIC DNA]</scope>
    <source>
        <strain evidence="7">Wonlab-2016</strain>
    </source>
</reference>
<sequence>MQGALAWLAHLMRVPHLFVLLTVVCVGTSTTLINPRTTLRCHVRTYQFRASKPPIVNENGDLVTCEGLVVVNSCWGRCDSSEIGDYKMPFKISHHPVCTYTGRIRRIVTLSECEGYPDPTIEVFDAAGCACLQCDSDSTSCENLSG</sequence>
<keyword evidence="8" id="KW-1185">Reference proteome</keyword>
<dbReference type="PANTHER" id="PTHR11515:SF13">
    <property type="entry name" value="GLYCOPROTEIN HORMONE BETA 5, ISOFORM A"/>
    <property type="match status" value="1"/>
</dbReference>
<dbReference type="InterPro" id="IPR001545">
    <property type="entry name" value="Gonadotropin_bsu"/>
</dbReference>
<evidence type="ECO:0000256" key="5">
    <source>
        <dbReference type="SAM" id="Phobius"/>
    </source>
</evidence>
<keyword evidence="5" id="KW-0812">Transmembrane</keyword>
<dbReference type="InterPro" id="IPR029034">
    <property type="entry name" value="Cystine-knot_cytokine"/>
</dbReference>
<evidence type="ECO:0000256" key="1">
    <source>
        <dbReference type="ARBA" id="ARBA00004613"/>
    </source>
</evidence>
<dbReference type="EMBL" id="JACVVK020000201">
    <property type="protein sequence ID" value="KAK7484978.1"/>
    <property type="molecule type" value="Genomic_DNA"/>
</dbReference>
<keyword evidence="4" id="KW-1015">Disulfide bond</keyword>
<comment type="subcellular location">
    <subcellularLocation>
        <location evidence="1">Secreted</location>
    </subcellularLocation>
</comment>
<dbReference type="SUPFAM" id="SSF57501">
    <property type="entry name" value="Cystine-knot cytokines"/>
    <property type="match status" value="1"/>
</dbReference>
<protein>
    <recommendedName>
        <fullName evidence="6">Glycoprotein hormone subunit beta domain-containing protein</fullName>
    </recommendedName>
</protein>
<keyword evidence="3" id="KW-0964">Secreted</keyword>
<dbReference type="GO" id="GO:0005576">
    <property type="term" value="C:extracellular region"/>
    <property type="evidence" value="ECO:0007669"/>
    <property type="project" value="UniProtKB-SubCell"/>
</dbReference>
<dbReference type="Gene3D" id="2.10.90.10">
    <property type="entry name" value="Cystine-knot cytokines"/>
    <property type="match status" value="1"/>
</dbReference>
<dbReference type="Pfam" id="PF00007">
    <property type="entry name" value="Cys_knot"/>
    <property type="match status" value="1"/>
</dbReference>
<proteinExistence type="inferred from homology"/>
<gene>
    <name evidence="7" type="ORF">BaRGS_00023756</name>
</gene>
<evidence type="ECO:0000313" key="7">
    <source>
        <dbReference type="EMBL" id="KAK7484978.1"/>
    </source>
</evidence>
<evidence type="ECO:0000256" key="4">
    <source>
        <dbReference type="ARBA" id="ARBA00023157"/>
    </source>
</evidence>
<evidence type="ECO:0000259" key="6">
    <source>
        <dbReference type="Pfam" id="PF00007"/>
    </source>
</evidence>
<evidence type="ECO:0000256" key="3">
    <source>
        <dbReference type="ARBA" id="ARBA00022525"/>
    </source>
</evidence>
<name>A0ABD0KCW7_9CAEN</name>
<dbReference type="CDD" id="cd00069">
    <property type="entry name" value="GHB_like"/>
    <property type="match status" value="1"/>
</dbReference>
<dbReference type="Proteomes" id="UP001519460">
    <property type="component" value="Unassembled WGS sequence"/>
</dbReference>
<feature type="transmembrane region" description="Helical" evidence="5">
    <location>
        <begin position="14"/>
        <end position="34"/>
    </location>
</feature>
<keyword evidence="5" id="KW-1133">Transmembrane helix</keyword>
<evidence type="ECO:0000256" key="2">
    <source>
        <dbReference type="ARBA" id="ARBA00006552"/>
    </source>
</evidence>
<dbReference type="AlphaFoldDB" id="A0ABD0KCW7"/>
<organism evidence="7 8">
    <name type="scientific">Batillaria attramentaria</name>
    <dbReference type="NCBI Taxonomy" id="370345"/>
    <lineage>
        <taxon>Eukaryota</taxon>
        <taxon>Metazoa</taxon>
        <taxon>Spiralia</taxon>
        <taxon>Lophotrochozoa</taxon>
        <taxon>Mollusca</taxon>
        <taxon>Gastropoda</taxon>
        <taxon>Caenogastropoda</taxon>
        <taxon>Sorbeoconcha</taxon>
        <taxon>Cerithioidea</taxon>
        <taxon>Batillariidae</taxon>
        <taxon>Batillaria</taxon>
    </lineage>
</organism>
<dbReference type="PANTHER" id="PTHR11515">
    <property type="entry name" value="GLYCOPROTEIN HORMONE BETA CHAIN"/>
    <property type="match status" value="1"/>
</dbReference>
<keyword evidence="5" id="KW-0472">Membrane</keyword>
<accession>A0ABD0KCW7</accession>
<feature type="non-terminal residue" evidence="7">
    <location>
        <position position="1"/>
    </location>
</feature>
<feature type="domain" description="Glycoprotein hormone subunit beta" evidence="6">
    <location>
        <begin position="69"/>
        <end position="144"/>
    </location>
</feature>
<dbReference type="InterPro" id="IPR006208">
    <property type="entry name" value="Glyco_hormone_CN"/>
</dbReference>
<evidence type="ECO:0000313" key="8">
    <source>
        <dbReference type="Proteomes" id="UP001519460"/>
    </source>
</evidence>